<reference evidence="1 2" key="1">
    <citation type="journal article" date="1994" name="Int. J. Syst. Bacteriol.">
        <title>Phylogenetic positions of novel aerobic, bacteriochlorophyll a-containing bacteria and description of Roseococcus thiosulfatophilus gen. nov., sp. nov., Erythromicrobium ramosum gen. nov., sp. nov., and Erythrobacter litoralis sp. nov.</title>
        <authorList>
            <person name="Yurkov V."/>
            <person name="Stackebrandt E."/>
            <person name="Holmes A."/>
            <person name="Fuerst J.A."/>
            <person name="Hugenholtz P."/>
            <person name="Golecki J."/>
            <person name="Gad'on N."/>
            <person name="Gorlenko V.M."/>
            <person name="Kompantseva E.I."/>
            <person name="Drews G."/>
        </authorList>
    </citation>
    <scope>NUCLEOTIDE SEQUENCE [LARGE SCALE GENOMIC DNA]</scope>
    <source>
        <strain evidence="1 2">KR-99</strain>
    </source>
</reference>
<evidence type="ECO:0000313" key="2">
    <source>
        <dbReference type="Proteomes" id="UP000589292"/>
    </source>
</evidence>
<dbReference type="RefSeq" id="WP_181267268.1">
    <property type="nucleotide sequence ID" value="NZ_BAAAGB010000001.1"/>
</dbReference>
<dbReference type="Pfam" id="PF13711">
    <property type="entry name" value="DUF4160"/>
    <property type="match status" value="1"/>
</dbReference>
<protein>
    <submittedName>
        <fullName evidence="1">DUF4160 domain-containing protein</fullName>
    </submittedName>
</protein>
<keyword evidence="2" id="KW-1185">Reference proteome</keyword>
<sequence>MPVISTFFGIIIRMYHNDHAPPHFHASYQGFEALIRIADGSVYAGTLPNRALRLVQDWTARHQRELLENWQRGVDLLPMQLIPGADFDD</sequence>
<dbReference type="InterPro" id="IPR025427">
    <property type="entry name" value="DUF4160"/>
</dbReference>
<dbReference type="EMBL" id="VDES01000002">
    <property type="protein sequence ID" value="MBA1374443.1"/>
    <property type="molecule type" value="Genomic_DNA"/>
</dbReference>
<proteinExistence type="predicted"/>
<comment type="caution">
    <text evidence="1">The sequence shown here is derived from an EMBL/GenBank/DDBJ whole genome shotgun (WGS) entry which is preliminary data.</text>
</comment>
<organism evidence="1 2">
    <name type="scientific">Sphingomonas ursincola</name>
    <dbReference type="NCBI Taxonomy" id="56361"/>
    <lineage>
        <taxon>Bacteria</taxon>
        <taxon>Pseudomonadati</taxon>
        <taxon>Pseudomonadota</taxon>
        <taxon>Alphaproteobacteria</taxon>
        <taxon>Sphingomonadales</taxon>
        <taxon>Sphingomonadaceae</taxon>
        <taxon>Sphingomonas</taxon>
    </lineage>
</organism>
<dbReference type="AlphaFoldDB" id="A0A7V8RDH5"/>
<accession>A0A7V8RDH5</accession>
<dbReference type="Proteomes" id="UP000589292">
    <property type="component" value="Unassembled WGS sequence"/>
</dbReference>
<evidence type="ECO:0000313" key="1">
    <source>
        <dbReference type="EMBL" id="MBA1374443.1"/>
    </source>
</evidence>
<name>A0A7V8RDH5_9SPHN</name>
<gene>
    <name evidence="1" type="ORF">FG486_08840</name>
</gene>